<feature type="coiled-coil region" evidence="1">
    <location>
        <begin position="108"/>
        <end position="135"/>
    </location>
</feature>
<evidence type="ECO:0000313" key="2">
    <source>
        <dbReference type="EMBL" id="KZV41290.1"/>
    </source>
</evidence>
<accession>A0A2Z7C9D0</accession>
<dbReference type="Proteomes" id="UP000250235">
    <property type="component" value="Unassembled WGS sequence"/>
</dbReference>
<dbReference type="EMBL" id="KQ999549">
    <property type="protein sequence ID" value="KZV41290.1"/>
    <property type="molecule type" value="Genomic_DNA"/>
</dbReference>
<sequence>MRRSNSQLRSGDSQLKWSTVRQSTQLVNSHLGAVNSAGQQSTHLWTGQLSSGLINSTLDDQLNFDQISSELSIVSATLNHQKLQETEMAPSVPRTHAAAALLMKQIALDNQSRMIRHLRAKLATKRRESAAIKKEHESTQVALEASHTTIAGLTEIALHAAAPSLLLRRRRRPRAAAAAADLCRKFVSGRFDEENPFVQNSSVLLVQPDEGVSVLVVDLIGDYRPQSTEKSRVLVIPVGARHKCQQDRKGPNFRHGHRPPPRAAVPIHVALMNARDLHAGRAWEASAARRGVRLTARERRPHMARRCVPVGRTLALSSAIVAPMLGRRCCLLRATVAPHGCWTSPMNAQALPIVARCWPGVVESCCAAACAVVRARDFVVGGAAVAGRRSGESPAMS</sequence>
<dbReference type="AlphaFoldDB" id="A0A2Z7C9D0"/>
<evidence type="ECO:0000313" key="3">
    <source>
        <dbReference type="Proteomes" id="UP000250235"/>
    </source>
</evidence>
<name>A0A2Z7C9D0_9LAMI</name>
<keyword evidence="1" id="KW-0175">Coiled coil</keyword>
<gene>
    <name evidence="2" type="ORF">F511_39137</name>
</gene>
<keyword evidence="3" id="KW-1185">Reference proteome</keyword>
<protein>
    <submittedName>
        <fullName evidence="2">Zinc finger family protein</fullName>
    </submittedName>
</protein>
<proteinExistence type="predicted"/>
<organism evidence="2 3">
    <name type="scientific">Dorcoceras hygrometricum</name>
    <dbReference type="NCBI Taxonomy" id="472368"/>
    <lineage>
        <taxon>Eukaryota</taxon>
        <taxon>Viridiplantae</taxon>
        <taxon>Streptophyta</taxon>
        <taxon>Embryophyta</taxon>
        <taxon>Tracheophyta</taxon>
        <taxon>Spermatophyta</taxon>
        <taxon>Magnoliopsida</taxon>
        <taxon>eudicotyledons</taxon>
        <taxon>Gunneridae</taxon>
        <taxon>Pentapetalae</taxon>
        <taxon>asterids</taxon>
        <taxon>lamiids</taxon>
        <taxon>Lamiales</taxon>
        <taxon>Gesneriaceae</taxon>
        <taxon>Didymocarpoideae</taxon>
        <taxon>Trichosporeae</taxon>
        <taxon>Loxocarpinae</taxon>
        <taxon>Dorcoceras</taxon>
    </lineage>
</organism>
<reference evidence="2 3" key="1">
    <citation type="journal article" date="2015" name="Proc. Natl. Acad. Sci. U.S.A.">
        <title>The resurrection genome of Boea hygrometrica: A blueprint for survival of dehydration.</title>
        <authorList>
            <person name="Xiao L."/>
            <person name="Yang G."/>
            <person name="Zhang L."/>
            <person name="Yang X."/>
            <person name="Zhao S."/>
            <person name="Ji Z."/>
            <person name="Zhou Q."/>
            <person name="Hu M."/>
            <person name="Wang Y."/>
            <person name="Chen M."/>
            <person name="Xu Y."/>
            <person name="Jin H."/>
            <person name="Xiao X."/>
            <person name="Hu G."/>
            <person name="Bao F."/>
            <person name="Hu Y."/>
            <person name="Wan P."/>
            <person name="Li L."/>
            <person name="Deng X."/>
            <person name="Kuang T."/>
            <person name="Xiang C."/>
            <person name="Zhu J.K."/>
            <person name="Oliver M.J."/>
            <person name="He Y."/>
        </authorList>
    </citation>
    <scope>NUCLEOTIDE SEQUENCE [LARGE SCALE GENOMIC DNA]</scope>
    <source>
        <strain evidence="3">cv. XS01</strain>
    </source>
</reference>
<evidence type="ECO:0000256" key="1">
    <source>
        <dbReference type="SAM" id="Coils"/>
    </source>
</evidence>